<dbReference type="NCBIfam" id="NF005879">
    <property type="entry name" value="PRK07827.1"/>
    <property type="match status" value="1"/>
</dbReference>
<dbReference type="EMBL" id="BAAABX010000044">
    <property type="protein sequence ID" value="GAA0413052.1"/>
    <property type="molecule type" value="Genomic_DNA"/>
</dbReference>
<dbReference type="Proteomes" id="UP001500879">
    <property type="component" value="Unassembled WGS sequence"/>
</dbReference>
<accession>A0ABN0YVU3</accession>
<dbReference type="Gene3D" id="3.90.226.10">
    <property type="entry name" value="2-enoyl-CoA Hydratase, Chain A, domain 1"/>
    <property type="match status" value="1"/>
</dbReference>
<evidence type="ECO:0000256" key="1">
    <source>
        <dbReference type="ARBA" id="ARBA00005254"/>
    </source>
</evidence>
<dbReference type="InterPro" id="IPR029045">
    <property type="entry name" value="ClpP/crotonase-like_dom_sf"/>
</dbReference>
<dbReference type="SUPFAM" id="SSF52096">
    <property type="entry name" value="ClpP/crotonase"/>
    <property type="match status" value="1"/>
</dbReference>
<dbReference type="InterPro" id="IPR014748">
    <property type="entry name" value="Enoyl-CoA_hydra_C"/>
</dbReference>
<reference evidence="2 3" key="1">
    <citation type="journal article" date="2019" name="Int. J. Syst. Evol. Microbiol.">
        <title>The Global Catalogue of Microorganisms (GCM) 10K type strain sequencing project: providing services to taxonomists for standard genome sequencing and annotation.</title>
        <authorList>
            <consortium name="The Broad Institute Genomics Platform"/>
            <consortium name="The Broad Institute Genome Sequencing Center for Infectious Disease"/>
            <person name="Wu L."/>
            <person name="Ma J."/>
        </authorList>
    </citation>
    <scope>NUCLEOTIDE SEQUENCE [LARGE SCALE GENOMIC DNA]</scope>
    <source>
        <strain evidence="2 3">JCM 4788</strain>
    </source>
</reference>
<gene>
    <name evidence="2" type="ORF">GCM10010357_37730</name>
</gene>
<dbReference type="Pfam" id="PF00378">
    <property type="entry name" value="ECH_1"/>
    <property type="match status" value="1"/>
</dbReference>
<evidence type="ECO:0000313" key="3">
    <source>
        <dbReference type="Proteomes" id="UP001500879"/>
    </source>
</evidence>
<protein>
    <submittedName>
        <fullName evidence="2">Enoyl-CoA hydratase family protein</fullName>
    </submittedName>
</protein>
<comment type="caution">
    <text evidence="2">The sequence shown here is derived from an EMBL/GenBank/DDBJ whole genome shotgun (WGS) entry which is preliminary data.</text>
</comment>
<dbReference type="InterPro" id="IPR001753">
    <property type="entry name" value="Enoyl-CoA_hydra/iso"/>
</dbReference>
<evidence type="ECO:0000313" key="2">
    <source>
        <dbReference type="EMBL" id="GAA0413052.1"/>
    </source>
</evidence>
<comment type="similarity">
    <text evidence="1">Belongs to the enoyl-CoA hydratase/isomerase family.</text>
</comment>
<dbReference type="CDD" id="cd06558">
    <property type="entry name" value="crotonase-like"/>
    <property type="match status" value="1"/>
</dbReference>
<name>A0ABN0YVU3_9ACTN</name>
<dbReference type="Gene3D" id="1.10.12.10">
    <property type="entry name" value="Lyase 2-enoyl-coa Hydratase, Chain A, domain 2"/>
    <property type="match status" value="1"/>
</dbReference>
<sequence>MLIRRTYEDGALALALDSPANRNALSARLVGELREALEEAGKDPAVRFVVLGHTGTTFCSGADLTEDPPMGPPELVRLLRTVVELPKPVVARVDGHVRAGGLGLLGACDIVLAGETSSSFAFTEARIGVAPAVISLTLLPRLDPRAVSRYYLTGETFGVREAVRIGLVTAPDDASGPVLEGLRAASPQGLAASKALATEDVRAAFARDGERLAALSERLFSSAEARERIAAWRR</sequence>
<dbReference type="InterPro" id="IPR051683">
    <property type="entry name" value="Enoyl-CoA_Hydratase/Isomerase"/>
</dbReference>
<proteinExistence type="inferred from homology"/>
<keyword evidence="3" id="KW-1185">Reference proteome</keyword>
<organism evidence="2 3">
    <name type="scientific">Streptomyces luteireticuli</name>
    <dbReference type="NCBI Taxonomy" id="173858"/>
    <lineage>
        <taxon>Bacteria</taxon>
        <taxon>Bacillati</taxon>
        <taxon>Actinomycetota</taxon>
        <taxon>Actinomycetes</taxon>
        <taxon>Kitasatosporales</taxon>
        <taxon>Streptomycetaceae</taxon>
        <taxon>Streptomyces</taxon>
    </lineage>
</organism>
<dbReference type="PANTHER" id="PTHR42964">
    <property type="entry name" value="ENOYL-COA HYDRATASE"/>
    <property type="match status" value="1"/>
</dbReference>
<dbReference type="PANTHER" id="PTHR42964:SF1">
    <property type="entry name" value="POLYKETIDE BIOSYNTHESIS ENOYL-COA HYDRATASE PKSH-RELATED"/>
    <property type="match status" value="1"/>
</dbReference>
<dbReference type="RefSeq" id="WP_344025787.1">
    <property type="nucleotide sequence ID" value="NZ_BAAABX010000044.1"/>
</dbReference>